<comment type="catalytic activity">
    <reaction evidence="8">
        <text>L-seryl-[protein] + ATP = O-phospho-L-seryl-[protein] + ADP + H(+)</text>
        <dbReference type="Rhea" id="RHEA:17989"/>
        <dbReference type="Rhea" id="RHEA-COMP:9863"/>
        <dbReference type="Rhea" id="RHEA-COMP:11604"/>
        <dbReference type="ChEBI" id="CHEBI:15378"/>
        <dbReference type="ChEBI" id="CHEBI:29999"/>
        <dbReference type="ChEBI" id="CHEBI:30616"/>
        <dbReference type="ChEBI" id="CHEBI:83421"/>
        <dbReference type="ChEBI" id="CHEBI:456216"/>
        <dbReference type="EC" id="2.7.11.1"/>
    </reaction>
</comment>
<dbReference type="EMBL" id="SGPL01001037">
    <property type="protein sequence ID" value="THH05235.1"/>
    <property type="molecule type" value="Genomic_DNA"/>
</dbReference>
<protein>
    <recommendedName>
        <fullName evidence="1">non-specific serine/threonine protein kinase</fullName>
        <ecNumber evidence="1">2.7.11.1</ecNumber>
    </recommendedName>
</protein>
<evidence type="ECO:0000256" key="6">
    <source>
        <dbReference type="ARBA" id="ARBA00022840"/>
    </source>
</evidence>
<sequence>MLPNLERKPDECGTEPINMLELDFGSNRKYRLTQITNIAGFEKPINVPRRWIPFIPSLRADRLADDAVEYGALEWENEVYSLDLQSLQGDAAPRLYRFFGADIGNGKVGCLVMELCTGIDAAILGHSERSRELHRQVMVAICKVHDANIWHGDLRYSHCVMNEGKVYIVDFAKACRHRCLGASAPAMHNRDAQSDRGCGELYDAESFFGKRSGDEGEDALTKTRAWFVSSFTFGATWLRYSDSVNRVNTR</sequence>
<evidence type="ECO:0000256" key="3">
    <source>
        <dbReference type="ARBA" id="ARBA00022679"/>
    </source>
</evidence>
<dbReference type="AlphaFoldDB" id="A0A4S4L1Y9"/>
<evidence type="ECO:0000256" key="2">
    <source>
        <dbReference type="ARBA" id="ARBA00022527"/>
    </source>
</evidence>
<evidence type="ECO:0000256" key="8">
    <source>
        <dbReference type="ARBA" id="ARBA00048679"/>
    </source>
</evidence>
<dbReference type="InterPro" id="IPR018934">
    <property type="entry name" value="RIO_dom"/>
</dbReference>
<dbReference type="Proteomes" id="UP000310158">
    <property type="component" value="Unassembled WGS sequence"/>
</dbReference>
<evidence type="ECO:0000259" key="9">
    <source>
        <dbReference type="Pfam" id="PF01163"/>
    </source>
</evidence>
<dbReference type="GO" id="GO:0005524">
    <property type="term" value="F:ATP binding"/>
    <property type="evidence" value="ECO:0007669"/>
    <property type="project" value="UniProtKB-KW"/>
</dbReference>
<dbReference type="Pfam" id="PF01163">
    <property type="entry name" value="RIO1"/>
    <property type="match status" value="1"/>
</dbReference>
<comment type="catalytic activity">
    <reaction evidence="7">
        <text>L-threonyl-[protein] + ATP = O-phospho-L-threonyl-[protein] + ADP + H(+)</text>
        <dbReference type="Rhea" id="RHEA:46608"/>
        <dbReference type="Rhea" id="RHEA-COMP:11060"/>
        <dbReference type="Rhea" id="RHEA-COMP:11605"/>
        <dbReference type="ChEBI" id="CHEBI:15378"/>
        <dbReference type="ChEBI" id="CHEBI:30013"/>
        <dbReference type="ChEBI" id="CHEBI:30616"/>
        <dbReference type="ChEBI" id="CHEBI:61977"/>
        <dbReference type="ChEBI" id="CHEBI:456216"/>
        <dbReference type="EC" id="2.7.11.1"/>
    </reaction>
</comment>
<proteinExistence type="predicted"/>
<accession>A0A4S4L1Y9</accession>
<comment type="caution">
    <text evidence="10">The sequence shown here is derived from an EMBL/GenBank/DDBJ whole genome shotgun (WGS) entry which is preliminary data.</text>
</comment>
<keyword evidence="4" id="KW-0547">Nucleotide-binding</keyword>
<dbReference type="Gene3D" id="1.10.510.10">
    <property type="entry name" value="Transferase(Phosphotransferase) domain 1"/>
    <property type="match status" value="1"/>
</dbReference>
<keyword evidence="3" id="KW-0808">Transferase</keyword>
<dbReference type="SUPFAM" id="SSF56112">
    <property type="entry name" value="Protein kinase-like (PK-like)"/>
    <property type="match status" value="1"/>
</dbReference>
<dbReference type="OrthoDB" id="3182995at2759"/>
<dbReference type="EC" id="2.7.11.1" evidence="1"/>
<evidence type="ECO:0000256" key="5">
    <source>
        <dbReference type="ARBA" id="ARBA00022777"/>
    </source>
</evidence>
<name>A0A4S4L1Y9_9AGAM</name>
<evidence type="ECO:0000313" key="11">
    <source>
        <dbReference type="Proteomes" id="UP000310158"/>
    </source>
</evidence>
<keyword evidence="11" id="KW-1185">Reference proteome</keyword>
<evidence type="ECO:0000313" key="10">
    <source>
        <dbReference type="EMBL" id="THH05235.1"/>
    </source>
</evidence>
<keyword evidence="6" id="KW-0067">ATP-binding</keyword>
<gene>
    <name evidence="10" type="ORF">EW146_g9955</name>
</gene>
<evidence type="ECO:0000256" key="7">
    <source>
        <dbReference type="ARBA" id="ARBA00047899"/>
    </source>
</evidence>
<feature type="domain" description="RIO-type" evidence="9">
    <location>
        <begin position="109"/>
        <end position="178"/>
    </location>
</feature>
<organism evidence="10 11">
    <name type="scientific">Bondarzewia mesenterica</name>
    <dbReference type="NCBI Taxonomy" id="1095465"/>
    <lineage>
        <taxon>Eukaryota</taxon>
        <taxon>Fungi</taxon>
        <taxon>Dikarya</taxon>
        <taxon>Basidiomycota</taxon>
        <taxon>Agaricomycotina</taxon>
        <taxon>Agaricomycetes</taxon>
        <taxon>Russulales</taxon>
        <taxon>Bondarzewiaceae</taxon>
        <taxon>Bondarzewia</taxon>
    </lineage>
</organism>
<reference evidence="10 11" key="1">
    <citation type="submission" date="2019-02" db="EMBL/GenBank/DDBJ databases">
        <title>Genome sequencing of the rare red list fungi Bondarzewia mesenterica.</title>
        <authorList>
            <person name="Buettner E."/>
            <person name="Kellner H."/>
        </authorList>
    </citation>
    <scope>NUCLEOTIDE SEQUENCE [LARGE SCALE GENOMIC DNA]</scope>
    <source>
        <strain evidence="10 11">DSM 108281</strain>
    </source>
</reference>
<dbReference type="InterPro" id="IPR011009">
    <property type="entry name" value="Kinase-like_dom_sf"/>
</dbReference>
<keyword evidence="5" id="KW-0418">Kinase</keyword>
<evidence type="ECO:0000256" key="1">
    <source>
        <dbReference type="ARBA" id="ARBA00012513"/>
    </source>
</evidence>
<keyword evidence="2" id="KW-0723">Serine/threonine-protein kinase</keyword>
<evidence type="ECO:0000256" key="4">
    <source>
        <dbReference type="ARBA" id="ARBA00022741"/>
    </source>
</evidence>
<dbReference type="GO" id="GO:0004674">
    <property type="term" value="F:protein serine/threonine kinase activity"/>
    <property type="evidence" value="ECO:0007669"/>
    <property type="project" value="UniProtKB-KW"/>
</dbReference>